<dbReference type="SUPFAM" id="SSF52540">
    <property type="entry name" value="P-loop containing nucleoside triphosphate hydrolases"/>
    <property type="match status" value="1"/>
</dbReference>
<sequence>MSSSEAQTIFDYPKDFKKMVFNNHTTSFFREKYLKQIELHLDRGEDSPPTMRTVVLYGLSGSGMTTIAKEYIRKNRELYDVVFYVSMIPKLPDGGPEHNQPDELQFCRSLHEDLGYMDDGIPEPEPLIIKERVRTWLKCPYRNRKDKASGFMKWLLVADTTPGASYLRNWWPSDCAHGAAMITTIDKTLARGSHGTTHLRIGPFTSNQTFKLIEQIAMRFKPVLRGFNDIDTPHLMPLSKRLCGTPEHILGVIDAMVYHQEETRSLLLSSSTKGMEFEETYLGHTFSKSYTNVLIRWHHLCPGGKIPDGPFRLLLSFAVLPYGQLPQNLFYYVRNGEESKPSEELSVIEKLRRYVGAVYEWGGERDPELASNPQEGVRDPTSLQKAQYEKDRDWLIDHCFCLLTKDNKISIPSVVRDTMRWRYSWNYPFLDYLLPKWETIPDGTTDGIHRSILPGVLGLKVRDGEQGEEE</sequence>
<evidence type="ECO:0000313" key="1">
    <source>
        <dbReference type="EMBL" id="PSN66592.1"/>
    </source>
</evidence>
<name>A0A2T2NMD3_CORCC</name>
<dbReference type="AlphaFoldDB" id="A0A2T2NMD3"/>
<accession>A0A2T2NMD3</accession>
<protein>
    <submittedName>
        <fullName evidence="1">Uncharacterized protein</fullName>
    </submittedName>
</protein>
<dbReference type="Proteomes" id="UP000240883">
    <property type="component" value="Unassembled WGS sequence"/>
</dbReference>
<dbReference type="OrthoDB" id="1658288at2759"/>
<reference evidence="1 2" key="1">
    <citation type="journal article" date="2018" name="Front. Microbiol.">
        <title>Genome-Wide Analysis of Corynespora cassiicola Leaf Fall Disease Putative Effectors.</title>
        <authorList>
            <person name="Lopez D."/>
            <person name="Ribeiro S."/>
            <person name="Label P."/>
            <person name="Fumanal B."/>
            <person name="Venisse J.S."/>
            <person name="Kohler A."/>
            <person name="de Oliveira R.R."/>
            <person name="Labutti K."/>
            <person name="Lipzen A."/>
            <person name="Lail K."/>
            <person name="Bauer D."/>
            <person name="Ohm R.A."/>
            <person name="Barry K.W."/>
            <person name="Spatafora J."/>
            <person name="Grigoriev I.V."/>
            <person name="Martin F.M."/>
            <person name="Pujade-Renaud V."/>
        </authorList>
    </citation>
    <scope>NUCLEOTIDE SEQUENCE [LARGE SCALE GENOMIC DNA]</scope>
    <source>
        <strain evidence="1 2">Philippines</strain>
    </source>
</reference>
<dbReference type="InterPro" id="IPR027417">
    <property type="entry name" value="P-loop_NTPase"/>
</dbReference>
<proteinExistence type="predicted"/>
<gene>
    <name evidence="1" type="ORF">BS50DRAFT_666492</name>
</gene>
<keyword evidence="2" id="KW-1185">Reference proteome</keyword>
<organism evidence="1 2">
    <name type="scientific">Corynespora cassiicola Philippines</name>
    <dbReference type="NCBI Taxonomy" id="1448308"/>
    <lineage>
        <taxon>Eukaryota</taxon>
        <taxon>Fungi</taxon>
        <taxon>Dikarya</taxon>
        <taxon>Ascomycota</taxon>
        <taxon>Pezizomycotina</taxon>
        <taxon>Dothideomycetes</taxon>
        <taxon>Pleosporomycetidae</taxon>
        <taxon>Pleosporales</taxon>
        <taxon>Corynesporascaceae</taxon>
        <taxon>Corynespora</taxon>
    </lineage>
</organism>
<dbReference type="EMBL" id="KZ678135">
    <property type="protein sequence ID" value="PSN66592.1"/>
    <property type="molecule type" value="Genomic_DNA"/>
</dbReference>
<evidence type="ECO:0000313" key="2">
    <source>
        <dbReference type="Proteomes" id="UP000240883"/>
    </source>
</evidence>
<dbReference type="Gene3D" id="3.40.50.300">
    <property type="entry name" value="P-loop containing nucleotide triphosphate hydrolases"/>
    <property type="match status" value="1"/>
</dbReference>